<evidence type="ECO:0000313" key="3">
    <source>
        <dbReference type="Proteomes" id="UP001595557"/>
    </source>
</evidence>
<evidence type="ECO:0000256" key="1">
    <source>
        <dbReference type="SAM" id="MobiDB-lite"/>
    </source>
</evidence>
<dbReference type="Proteomes" id="UP001595557">
    <property type="component" value="Unassembled WGS sequence"/>
</dbReference>
<comment type="caution">
    <text evidence="2">The sequence shown here is derived from an EMBL/GenBank/DDBJ whole genome shotgun (WGS) entry which is preliminary data.</text>
</comment>
<dbReference type="EMBL" id="JBHRTE010000029">
    <property type="protein sequence ID" value="MFC3167727.1"/>
    <property type="molecule type" value="Genomic_DNA"/>
</dbReference>
<name>A0ABV7IAS0_9RHOB</name>
<accession>A0ABV7IAS0</accession>
<proteinExistence type="predicted"/>
<sequence length="152" mass="17086">MLLREKSPVSPDGKHTSVERSTDAWHEPERRILGRTRLTGGNIRNSHINLSKLLNMFPEDAIGGKNKTEAAPRQIRVEWGGPQHVITDIDGSKFIFRSRGWVRRFFEASQAKEGDIVVVTETAPYHINVSIEHVGSNIQVSDHLTEDHGRSA</sequence>
<evidence type="ECO:0000313" key="2">
    <source>
        <dbReference type="EMBL" id="MFC3167727.1"/>
    </source>
</evidence>
<reference evidence="3" key="1">
    <citation type="journal article" date="2019" name="Int. J. Syst. Evol. Microbiol.">
        <title>The Global Catalogue of Microorganisms (GCM) 10K type strain sequencing project: providing services to taxonomists for standard genome sequencing and annotation.</title>
        <authorList>
            <consortium name="The Broad Institute Genomics Platform"/>
            <consortium name="The Broad Institute Genome Sequencing Center for Infectious Disease"/>
            <person name="Wu L."/>
            <person name="Ma J."/>
        </authorList>
    </citation>
    <scope>NUCLEOTIDE SEQUENCE [LARGE SCALE GENOMIC DNA]</scope>
    <source>
        <strain evidence="3">KCTC 52239</strain>
    </source>
</reference>
<protein>
    <submittedName>
        <fullName evidence="2">Uncharacterized protein</fullName>
    </submittedName>
</protein>
<organism evidence="2 3">
    <name type="scientific">Paracoccus fontiphilus</name>
    <dbReference type="NCBI Taxonomy" id="1815556"/>
    <lineage>
        <taxon>Bacteria</taxon>
        <taxon>Pseudomonadati</taxon>
        <taxon>Pseudomonadota</taxon>
        <taxon>Alphaproteobacteria</taxon>
        <taxon>Rhodobacterales</taxon>
        <taxon>Paracoccaceae</taxon>
        <taxon>Paracoccus</taxon>
    </lineage>
</organism>
<feature type="region of interest" description="Disordered" evidence="1">
    <location>
        <begin position="1"/>
        <end position="26"/>
    </location>
</feature>
<dbReference type="RefSeq" id="WP_207471686.1">
    <property type="nucleotide sequence ID" value="NZ_JAFNAW010000082.1"/>
</dbReference>
<gene>
    <name evidence="2" type="ORF">ACFOD7_06670</name>
</gene>
<keyword evidence="3" id="KW-1185">Reference proteome</keyword>